<evidence type="ECO:0000256" key="4">
    <source>
        <dbReference type="ARBA" id="ARBA00023136"/>
    </source>
</evidence>
<organism evidence="7 8">
    <name type="scientific">Pelagibacterium lentulum</name>
    <dbReference type="NCBI Taxonomy" id="2029865"/>
    <lineage>
        <taxon>Bacteria</taxon>
        <taxon>Pseudomonadati</taxon>
        <taxon>Pseudomonadota</taxon>
        <taxon>Alphaproteobacteria</taxon>
        <taxon>Hyphomicrobiales</taxon>
        <taxon>Devosiaceae</taxon>
        <taxon>Pelagibacterium</taxon>
    </lineage>
</organism>
<dbReference type="GO" id="GO:0033281">
    <property type="term" value="C:TAT protein transport complex"/>
    <property type="evidence" value="ECO:0007669"/>
    <property type="project" value="UniProtKB-UniRule"/>
</dbReference>
<keyword evidence="5" id="KW-0653">Protein transport</keyword>
<feature type="transmembrane region" description="Helical" evidence="5">
    <location>
        <begin position="38"/>
        <end position="56"/>
    </location>
</feature>
<dbReference type="GO" id="GO:0043953">
    <property type="term" value="P:protein transport by the Tat complex"/>
    <property type="evidence" value="ECO:0007669"/>
    <property type="project" value="UniProtKB-UniRule"/>
</dbReference>
<keyword evidence="5" id="KW-0813">Transport</keyword>
<dbReference type="PROSITE" id="PS01218">
    <property type="entry name" value="TATC"/>
    <property type="match status" value="1"/>
</dbReference>
<proteinExistence type="inferred from homology"/>
<keyword evidence="8" id="KW-1185">Reference proteome</keyword>
<evidence type="ECO:0000313" key="7">
    <source>
        <dbReference type="EMBL" id="GGA53305.1"/>
    </source>
</evidence>
<evidence type="ECO:0000256" key="5">
    <source>
        <dbReference type="HAMAP-Rule" id="MF_00902"/>
    </source>
</evidence>
<dbReference type="PRINTS" id="PR01840">
    <property type="entry name" value="TATCFAMILY"/>
</dbReference>
<gene>
    <name evidence="5 7" type="primary">tatC</name>
    <name evidence="7" type="ORF">GCM10011499_24310</name>
</gene>
<comment type="caution">
    <text evidence="7">The sequence shown here is derived from an EMBL/GenBank/DDBJ whole genome shotgun (WGS) entry which is preliminary data.</text>
</comment>
<feature type="transmembrane region" description="Helical" evidence="5">
    <location>
        <begin position="240"/>
        <end position="258"/>
    </location>
</feature>
<dbReference type="Pfam" id="PF00902">
    <property type="entry name" value="TatC"/>
    <property type="match status" value="1"/>
</dbReference>
<dbReference type="InterPro" id="IPR002033">
    <property type="entry name" value="TatC"/>
</dbReference>
<keyword evidence="5" id="KW-1003">Cell membrane</keyword>
<reference evidence="7 8" key="1">
    <citation type="journal article" date="2014" name="Int. J. Syst. Evol. Microbiol.">
        <title>Complete genome sequence of Corynebacterium casei LMG S-19264T (=DSM 44701T), isolated from a smear-ripened cheese.</title>
        <authorList>
            <consortium name="US DOE Joint Genome Institute (JGI-PGF)"/>
            <person name="Walter F."/>
            <person name="Albersmeier A."/>
            <person name="Kalinowski J."/>
            <person name="Ruckert C."/>
        </authorList>
    </citation>
    <scope>NUCLEOTIDE SEQUENCE [LARGE SCALE GENOMIC DNA]</scope>
    <source>
        <strain evidence="7 8">CGMCC 1.15896</strain>
    </source>
</reference>
<feature type="region of interest" description="Disordered" evidence="6">
    <location>
        <begin position="1"/>
        <end position="20"/>
    </location>
</feature>
<keyword evidence="3 5" id="KW-1133">Transmembrane helix</keyword>
<keyword evidence="5" id="KW-0811">Translocation</keyword>
<feature type="transmembrane region" description="Helical" evidence="5">
    <location>
        <begin position="94"/>
        <end position="115"/>
    </location>
</feature>
<dbReference type="InterPro" id="IPR019820">
    <property type="entry name" value="Sec-indep_translocase_CS"/>
</dbReference>
<dbReference type="EMBL" id="BMKB01000003">
    <property type="protein sequence ID" value="GGA53305.1"/>
    <property type="molecule type" value="Genomic_DNA"/>
</dbReference>
<comment type="subunit">
    <text evidence="5">The Tat system comprises two distinct complexes: a TatABC complex, containing multiple copies of TatA, TatB and TatC subunits, and a separate TatA complex, containing only TatA subunits. Substrates initially bind to the TatABC complex, which probably triggers association of the separate TatA complex to form the active translocon.</text>
</comment>
<name>A0A916RDT0_9HYPH</name>
<keyword evidence="2 5" id="KW-0812">Transmembrane</keyword>
<comment type="similarity">
    <text evidence="5">Belongs to the TatC family.</text>
</comment>
<dbReference type="Proteomes" id="UP000596977">
    <property type="component" value="Unassembled WGS sequence"/>
</dbReference>
<dbReference type="AlphaFoldDB" id="A0A916RDT0"/>
<dbReference type="GO" id="GO:0065002">
    <property type="term" value="P:intracellular protein transmembrane transport"/>
    <property type="evidence" value="ECO:0007669"/>
    <property type="project" value="TreeGrafter"/>
</dbReference>
<feature type="transmembrane region" description="Helical" evidence="5">
    <location>
        <begin position="127"/>
        <end position="159"/>
    </location>
</feature>
<comment type="function">
    <text evidence="5">Part of the twin-arginine translocation (Tat) system that transports large folded proteins containing a characteristic twin-arginine motif in their signal peptide across membranes. Together with TatB, TatC is part of a receptor directly interacting with Tat signal peptides.</text>
</comment>
<keyword evidence="4 5" id="KW-0472">Membrane</keyword>
<protein>
    <recommendedName>
        <fullName evidence="5">Sec-independent protein translocase protein TatC</fullName>
    </recommendedName>
</protein>
<sequence length="278" mass="30557">MSADTDPKTLGNETDSDDELKGSEAPLVEHLAELRKRLIYTVIAIAILFVGCFFFADQIYNFLLGPFIAAAGTPEAVRLIYTAPQEFFFTKLSVALFAAIFLAFPVIATQIYGFVAPGLYKNERMAFLPYLIATPICFLIGAGVVYYGVMPLALGFFLGMQQVDPGGVSIEMVTRVSEYLSLIMTLLLAFGICFQMPVILTLLAQVGLIGEEHLKKWRKYAIVAVIALAAFLTPPDPISQIGLALPLLLLYELSIIAVRHVEKRRLAKEAALQKDLES</sequence>
<comment type="subcellular location">
    <subcellularLocation>
        <location evidence="5">Cell membrane</location>
        <topology evidence="5">Multi-pass membrane protein</topology>
    </subcellularLocation>
    <subcellularLocation>
        <location evidence="1">Membrane</location>
        <topology evidence="1">Multi-pass membrane protein</topology>
    </subcellularLocation>
</comment>
<dbReference type="GO" id="GO:0009977">
    <property type="term" value="F:proton motive force dependent protein transmembrane transporter activity"/>
    <property type="evidence" value="ECO:0007669"/>
    <property type="project" value="TreeGrafter"/>
</dbReference>
<feature type="transmembrane region" description="Helical" evidence="5">
    <location>
        <begin position="217"/>
        <end position="234"/>
    </location>
</feature>
<evidence type="ECO:0000256" key="1">
    <source>
        <dbReference type="ARBA" id="ARBA00004141"/>
    </source>
</evidence>
<evidence type="ECO:0000256" key="6">
    <source>
        <dbReference type="SAM" id="MobiDB-lite"/>
    </source>
</evidence>
<dbReference type="PANTHER" id="PTHR30371">
    <property type="entry name" value="SEC-INDEPENDENT PROTEIN TRANSLOCASE PROTEIN TATC"/>
    <property type="match status" value="1"/>
</dbReference>
<dbReference type="HAMAP" id="MF_00902">
    <property type="entry name" value="TatC"/>
    <property type="match status" value="1"/>
</dbReference>
<feature type="transmembrane region" description="Helical" evidence="5">
    <location>
        <begin position="179"/>
        <end position="205"/>
    </location>
</feature>
<evidence type="ECO:0000256" key="3">
    <source>
        <dbReference type="ARBA" id="ARBA00022989"/>
    </source>
</evidence>
<dbReference type="NCBIfam" id="TIGR00945">
    <property type="entry name" value="tatC"/>
    <property type="match status" value="1"/>
</dbReference>
<evidence type="ECO:0000313" key="8">
    <source>
        <dbReference type="Proteomes" id="UP000596977"/>
    </source>
</evidence>
<dbReference type="RefSeq" id="WP_127070977.1">
    <property type="nucleotide sequence ID" value="NZ_BMKB01000003.1"/>
</dbReference>
<dbReference type="OrthoDB" id="9777044at2"/>
<accession>A0A916RDT0</accession>
<evidence type="ECO:0000256" key="2">
    <source>
        <dbReference type="ARBA" id="ARBA00022692"/>
    </source>
</evidence>
<dbReference type="PANTHER" id="PTHR30371:SF0">
    <property type="entry name" value="SEC-INDEPENDENT PROTEIN TRANSLOCASE PROTEIN TATC, CHLOROPLASTIC-RELATED"/>
    <property type="match status" value="1"/>
</dbReference>